<reference evidence="2" key="1">
    <citation type="submission" date="2020-04" db="EMBL/GenBank/DDBJ databases">
        <authorList>
            <person name="Neveu A P."/>
        </authorList>
    </citation>
    <scope>NUCLEOTIDE SEQUENCE</scope>
    <source>
        <tissue evidence="2">Whole embryo</tissue>
    </source>
</reference>
<proteinExistence type="evidence at transcript level"/>
<gene>
    <name evidence="2" type="primary">LOC100183864</name>
</gene>
<organism evidence="2">
    <name type="scientific">Phallusia mammillata</name>
    <dbReference type="NCBI Taxonomy" id="59560"/>
    <lineage>
        <taxon>Eukaryota</taxon>
        <taxon>Metazoa</taxon>
        <taxon>Chordata</taxon>
        <taxon>Tunicata</taxon>
        <taxon>Ascidiacea</taxon>
        <taxon>Phlebobranchia</taxon>
        <taxon>Ascidiidae</taxon>
        <taxon>Phallusia</taxon>
    </lineage>
</organism>
<evidence type="ECO:0000256" key="1">
    <source>
        <dbReference type="SAM" id="MobiDB-lite"/>
    </source>
</evidence>
<dbReference type="EMBL" id="LR786966">
    <property type="protein sequence ID" value="CAB3262828.1"/>
    <property type="molecule type" value="mRNA"/>
</dbReference>
<feature type="region of interest" description="Disordered" evidence="1">
    <location>
        <begin position="328"/>
        <end position="354"/>
    </location>
</feature>
<accession>A0A6F9DIL3</accession>
<protein>
    <submittedName>
        <fullName evidence="2">Uncharacterized protein LOC100183864</fullName>
    </submittedName>
</protein>
<evidence type="ECO:0000313" key="2">
    <source>
        <dbReference type="EMBL" id="CAB3262828.1"/>
    </source>
</evidence>
<feature type="compositionally biased region" description="Basic and acidic residues" evidence="1">
    <location>
        <begin position="453"/>
        <end position="473"/>
    </location>
</feature>
<feature type="compositionally biased region" description="Basic and acidic residues" evidence="1">
    <location>
        <begin position="332"/>
        <end position="341"/>
    </location>
</feature>
<feature type="region of interest" description="Disordered" evidence="1">
    <location>
        <begin position="451"/>
        <end position="473"/>
    </location>
</feature>
<dbReference type="AlphaFoldDB" id="A0A6F9DIL3"/>
<name>A0A6F9DIL3_9ASCI</name>
<sequence>MDMEFSVEDIVLYALEHKMLSAVKYSLTKLQHCSINLSSLCQTYLVILTMPQQVLEMSSTAQLISGDQIVAYSQILRGLKFIRSNWQKAGGFKYYAFCSIKLQKVIIMHLICSNSDNETVKQYLDDGFNPEAANKLVSASNNERLVSVLKREISSFRQLCTKLLHDDAAKLKYIQSQLWNDFNDNFWKSLEEDLNMYINFVKSSFPELKLEKILCQDIGSMDKSPIQMLKSKHSEEILISEEDLIYLLNASLEELEYMPKLPQQSIDKEKDVKPFSNTYCEETTEEDFSGLNKTTDGLKQAHSTMSFYGFKINKIIYKQEQTENFNIPHKNAKTEEKPKETTKKRKLLSSPNNFEKPAKKSKTFSVYDAAALVLNSDEESDFETPDISIEEVLETKNSSVPMDICTDSLNCPKTGQSSPCNVKSKTKIHQYSIPDNVEVSTNTNKYNLRNSSRKTETATKKQKEPLAERMNEENRPVLRNKLCNLLKLERPVTRSWQKNTRHLKPLLDVNQICSSPKANRRQRVALSKERKPLSRRKLTFKHESKNQTTEVNDETLCEENLTSLCAVFTSCNETEELQDSTNLDVCEELQQLSEDECLSESDCEDDNISINLNLDDPQLPDFTLLSSQQACYATQASDLGVNLQVP</sequence>